<reference evidence="1" key="1">
    <citation type="journal article" date="2023" name="Mol. Ecol. Resour.">
        <title>Chromosome-level genome assembly of a triploid poplar Populus alba 'Berolinensis'.</title>
        <authorList>
            <person name="Chen S."/>
            <person name="Yu Y."/>
            <person name="Wang X."/>
            <person name="Wang S."/>
            <person name="Zhang T."/>
            <person name="Zhou Y."/>
            <person name="He R."/>
            <person name="Meng N."/>
            <person name="Wang Y."/>
            <person name="Liu W."/>
            <person name="Liu Z."/>
            <person name="Liu J."/>
            <person name="Guo Q."/>
            <person name="Huang H."/>
            <person name="Sederoff R.R."/>
            <person name="Wang G."/>
            <person name="Qu G."/>
            <person name="Chen S."/>
        </authorList>
    </citation>
    <scope>NUCLEOTIDE SEQUENCE</scope>
    <source>
        <strain evidence="1">SC-2020</strain>
    </source>
</reference>
<evidence type="ECO:0000313" key="2">
    <source>
        <dbReference type="Proteomes" id="UP001164929"/>
    </source>
</evidence>
<dbReference type="Proteomes" id="UP001164929">
    <property type="component" value="Chromosome 11"/>
</dbReference>
<keyword evidence="2" id="KW-1185">Reference proteome</keyword>
<evidence type="ECO:0000313" key="1">
    <source>
        <dbReference type="EMBL" id="KAJ6979582.1"/>
    </source>
</evidence>
<gene>
    <name evidence="1" type="ORF">NC653_027662</name>
</gene>
<dbReference type="AlphaFoldDB" id="A0AAD6Q5F2"/>
<organism evidence="1 2">
    <name type="scientific">Populus alba x Populus x berolinensis</name>
    <dbReference type="NCBI Taxonomy" id="444605"/>
    <lineage>
        <taxon>Eukaryota</taxon>
        <taxon>Viridiplantae</taxon>
        <taxon>Streptophyta</taxon>
        <taxon>Embryophyta</taxon>
        <taxon>Tracheophyta</taxon>
        <taxon>Spermatophyta</taxon>
        <taxon>Magnoliopsida</taxon>
        <taxon>eudicotyledons</taxon>
        <taxon>Gunneridae</taxon>
        <taxon>Pentapetalae</taxon>
        <taxon>rosids</taxon>
        <taxon>fabids</taxon>
        <taxon>Malpighiales</taxon>
        <taxon>Salicaceae</taxon>
        <taxon>Saliceae</taxon>
        <taxon>Populus</taxon>
    </lineage>
</organism>
<dbReference type="EMBL" id="JAQIZT010000011">
    <property type="protein sequence ID" value="KAJ6979582.1"/>
    <property type="molecule type" value="Genomic_DNA"/>
</dbReference>
<proteinExistence type="predicted"/>
<protein>
    <submittedName>
        <fullName evidence="1">Uncharacterized protein</fullName>
    </submittedName>
</protein>
<accession>A0AAD6Q5F2</accession>
<sequence>MGFWALLSMDLFLPTPHFCIAVCSIQVVMFVGKRALSMLVPGHALLSYDCDKCCADSVTESSSPDNRLLSKVNCVNKSYHCIKFIHEGAASLQFTDDIVHAGVPEEVIKRAAFILDTIGSSNYVERLCNENLSAQDQLNKVLKNKTCRVTVKSWRTRLTGCWNLMFSRVTSISSSTKHHLTNYKIDVSFQHDFSLSNVLPSPPDFPAHLHTM</sequence>
<name>A0AAD6Q5F2_9ROSI</name>
<comment type="caution">
    <text evidence="1">The sequence shown here is derived from an EMBL/GenBank/DDBJ whole genome shotgun (WGS) entry which is preliminary data.</text>
</comment>